<feature type="transmembrane region" description="Helical" evidence="1">
    <location>
        <begin position="9"/>
        <end position="31"/>
    </location>
</feature>
<proteinExistence type="predicted"/>
<sequence length="286" mass="31874">MFKKFINGLVFGAGFAIAFIAVVIIYFQFFFESMYENNLVSSKEVVDSPPSIKAQKKYLGSNAVFSGKFVKNRNVLASGSGEIIGKAMLNGNPVSGLKLRLALNGSIMSQWSITNSEGVYSVSMPYAEYKIDGFELDSNSANALLAGKIDHPQNAHSTGNFEVSKEKKGQGLVFRFVDPIKKNITKNKYSVSDDVTLKWAAYSGASAYDIQLYEKTDPHAYIGDKALFEWSSRPRVSDTSFNLKEHGVELKVGNFYELEIYARDNSMRVISQTYRIHSGYDFEVTN</sequence>
<gene>
    <name evidence="2" type="ORF">C8D97_11326</name>
</gene>
<keyword evidence="1" id="KW-0472">Membrane</keyword>
<dbReference type="Proteomes" id="UP000245790">
    <property type="component" value="Unassembled WGS sequence"/>
</dbReference>
<evidence type="ECO:0000313" key="3">
    <source>
        <dbReference type="Proteomes" id="UP000245790"/>
    </source>
</evidence>
<organism evidence="2 3">
    <name type="scientific">Pleionea mediterranea</name>
    <dbReference type="NCBI Taxonomy" id="523701"/>
    <lineage>
        <taxon>Bacteria</taxon>
        <taxon>Pseudomonadati</taxon>
        <taxon>Pseudomonadota</taxon>
        <taxon>Gammaproteobacteria</taxon>
        <taxon>Oceanospirillales</taxon>
        <taxon>Pleioneaceae</taxon>
        <taxon>Pleionea</taxon>
    </lineage>
</organism>
<name>A0A316FD47_9GAMM</name>
<dbReference type="AlphaFoldDB" id="A0A316FD47"/>
<evidence type="ECO:0000256" key="1">
    <source>
        <dbReference type="SAM" id="Phobius"/>
    </source>
</evidence>
<comment type="caution">
    <text evidence="2">The sequence shown here is derived from an EMBL/GenBank/DDBJ whole genome shotgun (WGS) entry which is preliminary data.</text>
</comment>
<dbReference type="EMBL" id="QGGU01000013">
    <property type="protein sequence ID" value="PWK46343.1"/>
    <property type="molecule type" value="Genomic_DNA"/>
</dbReference>
<evidence type="ECO:0000313" key="2">
    <source>
        <dbReference type="EMBL" id="PWK46343.1"/>
    </source>
</evidence>
<reference evidence="2 3" key="1">
    <citation type="submission" date="2018-05" db="EMBL/GenBank/DDBJ databases">
        <title>Genomic Encyclopedia of Type Strains, Phase IV (KMG-IV): sequencing the most valuable type-strain genomes for metagenomic binning, comparative biology and taxonomic classification.</title>
        <authorList>
            <person name="Goeker M."/>
        </authorList>
    </citation>
    <scope>NUCLEOTIDE SEQUENCE [LARGE SCALE GENOMIC DNA]</scope>
    <source>
        <strain evidence="2 3">DSM 25350</strain>
    </source>
</reference>
<dbReference type="OrthoDB" id="6400365at2"/>
<keyword evidence="1" id="KW-0812">Transmembrane</keyword>
<accession>A0A316FD47</accession>
<dbReference type="RefSeq" id="WP_109764781.1">
    <property type="nucleotide sequence ID" value="NZ_QGGU01000013.1"/>
</dbReference>
<keyword evidence="3" id="KW-1185">Reference proteome</keyword>
<keyword evidence="1" id="KW-1133">Transmembrane helix</keyword>
<protein>
    <submittedName>
        <fullName evidence="2">Uncharacterized protein</fullName>
    </submittedName>
</protein>